<gene>
    <name evidence="8" type="ORF">A2161_05765</name>
</gene>
<proteinExistence type="inferred from homology"/>
<evidence type="ECO:0000313" key="8">
    <source>
        <dbReference type="EMBL" id="OGL43638.1"/>
    </source>
</evidence>
<feature type="non-terminal residue" evidence="8">
    <location>
        <position position="1"/>
    </location>
</feature>
<sequence length="231" mass="25712">ARRGKIFTRIIKEISIAARISGGDPDGNPRLRTAILAAKSANMPQDNITRAIKKGTGELEGVNFEEITFEAYGPGGAAILINVTTDNRNRTVSELRHLLSRGGGNMAEAGSVSWVFKKMGLIEVNDTEISEDELMELVLDAGADDVEHEEEIYEIKVLPENFEPVRQALEQKSFPILRSDLTMIPKNTVKLEGRQAEQILKLMETIEDHEDVDNVYSNFDIPAEIMERMSV</sequence>
<evidence type="ECO:0000256" key="5">
    <source>
        <dbReference type="ARBA" id="ARBA00023163"/>
    </source>
</evidence>
<dbReference type="NCBIfam" id="NF001030">
    <property type="entry name" value="PRK00110.1"/>
    <property type="match status" value="1"/>
</dbReference>
<dbReference type="GO" id="GO:0003677">
    <property type="term" value="F:DNA binding"/>
    <property type="evidence" value="ECO:0007669"/>
    <property type="project" value="UniProtKB-KW"/>
</dbReference>
<evidence type="ECO:0000256" key="3">
    <source>
        <dbReference type="ARBA" id="ARBA00023015"/>
    </source>
</evidence>
<dbReference type="HAMAP" id="MF_00693">
    <property type="entry name" value="Transcrip_reg_TACO1"/>
    <property type="match status" value="1"/>
</dbReference>
<evidence type="ECO:0000259" key="6">
    <source>
        <dbReference type="Pfam" id="PF01709"/>
    </source>
</evidence>
<evidence type="ECO:0000256" key="2">
    <source>
        <dbReference type="ARBA" id="ARBA00022490"/>
    </source>
</evidence>
<reference evidence="8 9" key="1">
    <citation type="journal article" date="2016" name="Nat. Commun.">
        <title>Thousands of microbial genomes shed light on interconnected biogeochemical processes in an aquifer system.</title>
        <authorList>
            <person name="Anantharaman K."/>
            <person name="Brown C.T."/>
            <person name="Hug L.A."/>
            <person name="Sharon I."/>
            <person name="Castelle C.J."/>
            <person name="Probst A.J."/>
            <person name="Thomas B.C."/>
            <person name="Singh A."/>
            <person name="Wilkins M.J."/>
            <person name="Karaoz U."/>
            <person name="Brodie E.L."/>
            <person name="Williams K.H."/>
            <person name="Hubbard S.S."/>
            <person name="Banfield J.F."/>
        </authorList>
    </citation>
    <scope>NUCLEOTIDE SEQUENCE [LARGE SCALE GENOMIC DNA]</scope>
</reference>
<dbReference type="NCBIfam" id="TIGR01033">
    <property type="entry name" value="YebC/PmpR family DNA-binding transcriptional regulator"/>
    <property type="match status" value="1"/>
</dbReference>
<dbReference type="Gene3D" id="1.10.10.200">
    <property type="match status" value="1"/>
</dbReference>
<dbReference type="PANTHER" id="PTHR12532:SF6">
    <property type="entry name" value="TRANSCRIPTIONAL REGULATORY PROTEIN YEBC-RELATED"/>
    <property type="match status" value="1"/>
</dbReference>
<accession>A0A1F7RR62</accession>
<dbReference type="Pfam" id="PF01709">
    <property type="entry name" value="Transcrip_reg"/>
    <property type="match status" value="1"/>
</dbReference>
<dbReference type="EMBL" id="MGDD01000261">
    <property type="protein sequence ID" value="OGL43638.1"/>
    <property type="molecule type" value="Genomic_DNA"/>
</dbReference>
<dbReference type="Gene3D" id="3.30.70.980">
    <property type="match status" value="2"/>
</dbReference>
<dbReference type="AlphaFoldDB" id="A0A1F7RR62"/>
<dbReference type="InterPro" id="IPR002876">
    <property type="entry name" value="Transcrip_reg_TACO1-like"/>
</dbReference>
<keyword evidence="2" id="KW-0963">Cytoplasm</keyword>
<dbReference type="InterPro" id="IPR049083">
    <property type="entry name" value="TACO1_YebC_N"/>
</dbReference>
<evidence type="ECO:0000256" key="4">
    <source>
        <dbReference type="ARBA" id="ARBA00023125"/>
    </source>
</evidence>
<keyword evidence="4" id="KW-0238">DNA-binding</keyword>
<evidence type="ECO:0000259" key="7">
    <source>
        <dbReference type="Pfam" id="PF20772"/>
    </source>
</evidence>
<dbReference type="InterPro" id="IPR026564">
    <property type="entry name" value="Transcrip_reg_TACO1-like_dom3"/>
</dbReference>
<dbReference type="SUPFAM" id="SSF75625">
    <property type="entry name" value="YebC-like"/>
    <property type="match status" value="1"/>
</dbReference>
<dbReference type="InterPro" id="IPR048300">
    <property type="entry name" value="TACO1_YebC-like_2nd/3rd_dom"/>
</dbReference>
<evidence type="ECO:0000256" key="1">
    <source>
        <dbReference type="ARBA" id="ARBA00008724"/>
    </source>
</evidence>
<evidence type="ECO:0000313" key="9">
    <source>
        <dbReference type="Proteomes" id="UP000179266"/>
    </source>
</evidence>
<dbReference type="Proteomes" id="UP000179266">
    <property type="component" value="Unassembled WGS sequence"/>
</dbReference>
<organism evidence="8 9">
    <name type="scientific">Candidatus Schekmanbacteria bacterium RBG_13_48_7</name>
    <dbReference type="NCBI Taxonomy" id="1817878"/>
    <lineage>
        <taxon>Bacteria</taxon>
        <taxon>Candidatus Schekmaniibacteriota</taxon>
    </lineage>
</organism>
<comment type="caution">
    <text evidence="8">The sequence shown here is derived from an EMBL/GenBank/DDBJ whole genome shotgun (WGS) entry which is preliminary data.</text>
</comment>
<dbReference type="NCBIfam" id="NF009044">
    <property type="entry name" value="PRK12378.1"/>
    <property type="match status" value="1"/>
</dbReference>
<dbReference type="Pfam" id="PF20772">
    <property type="entry name" value="TACO1_YebC_N"/>
    <property type="match status" value="1"/>
</dbReference>
<protein>
    <submittedName>
        <fullName evidence="8">Transcriptional regulator</fullName>
    </submittedName>
</protein>
<dbReference type="GO" id="GO:0005829">
    <property type="term" value="C:cytosol"/>
    <property type="evidence" value="ECO:0007669"/>
    <property type="project" value="TreeGrafter"/>
</dbReference>
<dbReference type="InterPro" id="IPR029072">
    <property type="entry name" value="YebC-like"/>
</dbReference>
<feature type="domain" description="TACO1/YebC-like N-terminal" evidence="7">
    <location>
        <begin position="1"/>
        <end position="58"/>
    </location>
</feature>
<keyword evidence="3" id="KW-0805">Transcription regulation</keyword>
<dbReference type="InterPro" id="IPR017856">
    <property type="entry name" value="Integrase-like_N"/>
</dbReference>
<comment type="similarity">
    <text evidence="1">Belongs to the TACO1 family.</text>
</comment>
<dbReference type="PANTHER" id="PTHR12532">
    <property type="entry name" value="TRANSLATIONAL ACTIVATOR OF CYTOCHROME C OXIDASE 1"/>
    <property type="match status" value="1"/>
</dbReference>
<keyword evidence="5" id="KW-0804">Transcription</keyword>
<feature type="domain" description="TACO1/YebC-like second and third" evidence="6">
    <location>
        <begin position="64"/>
        <end position="219"/>
    </location>
</feature>
<name>A0A1F7RR62_9BACT</name>